<dbReference type="CDD" id="cd06288">
    <property type="entry name" value="PBP1_sucrose_transcription_regulator"/>
    <property type="match status" value="1"/>
</dbReference>
<dbReference type="InterPro" id="IPR028082">
    <property type="entry name" value="Peripla_BP_I"/>
</dbReference>
<dbReference type="PANTHER" id="PTHR30146">
    <property type="entry name" value="LACI-RELATED TRANSCRIPTIONAL REPRESSOR"/>
    <property type="match status" value="1"/>
</dbReference>
<comment type="caution">
    <text evidence="6">The sequence shown here is derived from an EMBL/GenBank/DDBJ whole genome shotgun (WGS) entry which is preliminary data.</text>
</comment>
<dbReference type="AlphaFoldDB" id="A0A5M3XGS4"/>
<name>A0A5M3XGS4_9ACTN</name>
<keyword evidence="4" id="KW-0804">Transcription</keyword>
<dbReference type="Pfam" id="PF00356">
    <property type="entry name" value="LacI"/>
    <property type="match status" value="1"/>
</dbReference>
<keyword evidence="1" id="KW-0678">Repressor</keyword>
<dbReference type="CDD" id="cd01392">
    <property type="entry name" value="HTH_LacI"/>
    <property type="match status" value="1"/>
</dbReference>
<dbReference type="PROSITE" id="PS00356">
    <property type="entry name" value="HTH_LACI_1"/>
    <property type="match status" value="1"/>
</dbReference>
<dbReference type="PROSITE" id="PS50932">
    <property type="entry name" value="HTH_LACI_2"/>
    <property type="match status" value="1"/>
</dbReference>
<dbReference type="SUPFAM" id="SSF47413">
    <property type="entry name" value="lambda repressor-like DNA-binding domains"/>
    <property type="match status" value="1"/>
</dbReference>
<evidence type="ECO:0000256" key="3">
    <source>
        <dbReference type="ARBA" id="ARBA00023125"/>
    </source>
</evidence>
<keyword evidence="2" id="KW-0805">Transcription regulation</keyword>
<gene>
    <name evidence="6" type="ORF">Aple_036330</name>
</gene>
<dbReference type="InterPro" id="IPR000843">
    <property type="entry name" value="HTH_LacI"/>
</dbReference>
<evidence type="ECO:0000313" key="7">
    <source>
        <dbReference type="Proteomes" id="UP000377595"/>
    </source>
</evidence>
<reference evidence="6 7" key="1">
    <citation type="submission" date="2019-10" db="EMBL/GenBank/DDBJ databases">
        <title>Whole genome shotgun sequence of Acrocarpospora pleiomorpha NBRC 16267.</title>
        <authorList>
            <person name="Ichikawa N."/>
            <person name="Kimura A."/>
            <person name="Kitahashi Y."/>
            <person name="Komaki H."/>
            <person name="Oguchi A."/>
        </authorList>
    </citation>
    <scope>NUCLEOTIDE SEQUENCE [LARGE SCALE GENOMIC DNA]</scope>
    <source>
        <strain evidence="6 7">NBRC 16267</strain>
    </source>
</reference>
<evidence type="ECO:0000313" key="6">
    <source>
        <dbReference type="EMBL" id="GES20737.1"/>
    </source>
</evidence>
<accession>A0A5M3XGS4</accession>
<dbReference type="SMART" id="SM00354">
    <property type="entry name" value="HTH_LACI"/>
    <property type="match status" value="1"/>
</dbReference>
<protein>
    <submittedName>
        <fullName evidence="6">Alanine racemase</fullName>
    </submittedName>
</protein>
<organism evidence="6 7">
    <name type="scientific">Acrocarpospora pleiomorpha</name>
    <dbReference type="NCBI Taxonomy" id="90975"/>
    <lineage>
        <taxon>Bacteria</taxon>
        <taxon>Bacillati</taxon>
        <taxon>Actinomycetota</taxon>
        <taxon>Actinomycetes</taxon>
        <taxon>Streptosporangiales</taxon>
        <taxon>Streptosporangiaceae</taxon>
        <taxon>Acrocarpospora</taxon>
    </lineage>
</organism>
<evidence type="ECO:0000256" key="1">
    <source>
        <dbReference type="ARBA" id="ARBA00022491"/>
    </source>
</evidence>
<keyword evidence="3" id="KW-0238">DNA-binding</keyword>
<dbReference type="EMBL" id="BLAF01000018">
    <property type="protein sequence ID" value="GES20737.1"/>
    <property type="molecule type" value="Genomic_DNA"/>
</dbReference>
<dbReference type="GO" id="GO:0000976">
    <property type="term" value="F:transcription cis-regulatory region binding"/>
    <property type="evidence" value="ECO:0007669"/>
    <property type="project" value="TreeGrafter"/>
</dbReference>
<dbReference type="Gene3D" id="3.40.50.2300">
    <property type="match status" value="2"/>
</dbReference>
<feature type="domain" description="HTH lacI-type" evidence="5">
    <location>
        <begin position="1"/>
        <end position="55"/>
    </location>
</feature>
<dbReference type="Proteomes" id="UP000377595">
    <property type="component" value="Unassembled WGS sequence"/>
</dbReference>
<evidence type="ECO:0000259" key="5">
    <source>
        <dbReference type="PROSITE" id="PS50932"/>
    </source>
</evidence>
<sequence length="328" mass="34928">MQDVADLAGVSLATVSFVINAKTSAKVSEATRARVWSAAQELGYRTNRAAKNLVQGASTFIGLVADAIASTPFAGQIIRGAQDAAWQNRHILLVANTEANGEAEQDAITMMLEHQVTGIIYSTWYHREVTPPAALREVPCVLVNCYAADDSLPAVVPDEVQGGRTATQVLLDRGHRRIAFVNSTESAPATTGRLRGYRAALAAAGVAEDPDLVLTVRPEQEGGYEAGLLLLGLPTPPTAVFCYNDRVAMGMYDALHERGMRIPGDIAIVGFDNQEVIAGHLRPPLSTIALPHYELGARGVRMLLGGDGSAPAPGRTIVDCPYIPRHSL</sequence>
<dbReference type="InterPro" id="IPR010982">
    <property type="entry name" value="Lambda_DNA-bd_dom_sf"/>
</dbReference>
<evidence type="ECO:0000256" key="2">
    <source>
        <dbReference type="ARBA" id="ARBA00023015"/>
    </source>
</evidence>
<dbReference type="Gene3D" id="1.10.260.40">
    <property type="entry name" value="lambda repressor-like DNA-binding domains"/>
    <property type="match status" value="1"/>
</dbReference>
<proteinExistence type="predicted"/>
<evidence type="ECO:0000256" key="4">
    <source>
        <dbReference type="ARBA" id="ARBA00023163"/>
    </source>
</evidence>
<dbReference type="InterPro" id="IPR001761">
    <property type="entry name" value="Peripla_BP/Lac1_sug-bd_dom"/>
</dbReference>
<dbReference type="SUPFAM" id="SSF53822">
    <property type="entry name" value="Periplasmic binding protein-like I"/>
    <property type="match status" value="1"/>
</dbReference>
<dbReference type="PANTHER" id="PTHR30146:SF148">
    <property type="entry name" value="HTH-TYPE TRANSCRIPTIONAL REPRESSOR PURR-RELATED"/>
    <property type="match status" value="1"/>
</dbReference>
<dbReference type="GO" id="GO:0003700">
    <property type="term" value="F:DNA-binding transcription factor activity"/>
    <property type="evidence" value="ECO:0007669"/>
    <property type="project" value="TreeGrafter"/>
</dbReference>
<keyword evidence="7" id="KW-1185">Reference proteome</keyword>
<dbReference type="Pfam" id="PF00532">
    <property type="entry name" value="Peripla_BP_1"/>
    <property type="match status" value="1"/>
</dbReference>